<comment type="caution">
    <text evidence="2">The sequence shown here is derived from an EMBL/GenBank/DDBJ whole genome shotgun (WGS) entry which is preliminary data.</text>
</comment>
<keyword evidence="3" id="KW-1185">Reference proteome</keyword>
<proteinExistence type="predicted"/>
<accession>A0A4C1VF90</accession>
<evidence type="ECO:0000259" key="1">
    <source>
        <dbReference type="Pfam" id="PF25273"/>
    </source>
</evidence>
<evidence type="ECO:0000313" key="2">
    <source>
        <dbReference type="EMBL" id="GBP36325.1"/>
    </source>
</evidence>
<evidence type="ECO:0000313" key="3">
    <source>
        <dbReference type="Proteomes" id="UP000299102"/>
    </source>
</evidence>
<reference evidence="2 3" key="1">
    <citation type="journal article" date="2019" name="Commun. Biol.">
        <title>The bagworm genome reveals a unique fibroin gene that provides high tensile strength.</title>
        <authorList>
            <person name="Kono N."/>
            <person name="Nakamura H."/>
            <person name="Ohtoshi R."/>
            <person name="Tomita M."/>
            <person name="Numata K."/>
            <person name="Arakawa K."/>
        </authorList>
    </citation>
    <scope>NUCLEOTIDE SEQUENCE [LARGE SCALE GENOMIC DNA]</scope>
</reference>
<name>A0A4C1VF90_EUMVA</name>
<dbReference type="EMBL" id="BGZK01000317">
    <property type="protein sequence ID" value="GBP36325.1"/>
    <property type="molecule type" value="Genomic_DNA"/>
</dbReference>
<dbReference type="OrthoDB" id="6779410at2759"/>
<gene>
    <name evidence="2" type="ORF">EVAR_22457_1</name>
</gene>
<feature type="domain" description="DUF7869" evidence="1">
    <location>
        <begin position="34"/>
        <end position="141"/>
    </location>
</feature>
<organism evidence="2 3">
    <name type="scientific">Eumeta variegata</name>
    <name type="common">Bagworm moth</name>
    <name type="synonym">Eumeta japonica</name>
    <dbReference type="NCBI Taxonomy" id="151549"/>
    <lineage>
        <taxon>Eukaryota</taxon>
        <taxon>Metazoa</taxon>
        <taxon>Ecdysozoa</taxon>
        <taxon>Arthropoda</taxon>
        <taxon>Hexapoda</taxon>
        <taxon>Insecta</taxon>
        <taxon>Pterygota</taxon>
        <taxon>Neoptera</taxon>
        <taxon>Endopterygota</taxon>
        <taxon>Lepidoptera</taxon>
        <taxon>Glossata</taxon>
        <taxon>Ditrysia</taxon>
        <taxon>Tineoidea</taxon>
        <taxon>Psychidae</taxon>
        <taxon>Oiketicinae</taxon>
        <taxon>Eumeta</taxon>
    </lineage>
</organism>
<dbReference type="AlphaFoldDB" id="A0A4C1VF90"/>
<sequence length="224" mass="25267">MEGFPIPVTDNKARKHLLQPEKWKRNLAKTVSSVRLIADGCTGQNENSTLLAMCSKWLTEAPKHVKCLEVIFPVVGHSYIPPDRVFALIEKEVKKREIIANPQEYLEIISQFSSVIHLGTDCKVFDWKDAMTNIMKPVGALSSDMNPKEIPPGNNVSSCKAVDVRKLLIAHYGDEWQNIAKLNFFVPLLSNIQVPDNDEQCEPETQDISNIICEPQEENDELIV</sequence>
<dbReference type="Pfam" id="PF25273">
    <property type="entry name" value="DUF7869"/>
    <property type="match status" value="1"/>
</dbReference>
<dbReference type="Proteomes" id="UP000299102">
    <property type="component" value="Unassembled WGS sequence"/>
</dbReference>
<protein>
    <recommendedName>
        <fullName evidence="1">DUF7869 domain-containing protein</fullName>
    </recommendedName>
</protein>
<dbReference type="InterPro" id="IPR057191">
    <property type="entry name" value="DUF7869"/>
</dbReference>